<comment type="caution">
    <text evidence="3">The sequence shown here is derived from an EMBL/GenBank/DDBJ whole genome shotgun (WGS) entry which is preliminary data.</text>
</comment>
<dbReference type="AlphaFoldDB" id="A0A8T1V7N1"/>
<feature type="transmembrane region" description="Helical" evidence="1">
    <location>
        <begin position="173"/>
        <end position="194"/>
    </location>
</feature>
<sequence length="405" mass="46992">MPPHEAPVDYVDENVKLLVQEGPEAQSSVDTKKQAKASETASAPTKILFLDGVRGLAAILVVTQHSHEYMQDIDLGSCSVDAFFVLSSFLLTMLFMKKSIRLLEQGANYKKWAFTLADYFSKRFFRVYPLFALTVIVLWILSDDDKMQYYLMEEPEKFDLFKVLTFDFDQRHFVLWTLPLEITYYFFIPVFVVAVLKMREYWWISLFPSYAWIVYEGLYTLRWNHMDLMTHAPTFLAGSMAAVIFVKSDAWIKSNKFTFRPLHLLMIRAIESLTVLLLLSVAFQGLLFTWVHENITPDVPGMPFVSVHLTIIIVVEMLAPSCISRMFEWSMLRYWGKVSFSVYLLHGFVIYNETISSQPSYYDRVFARIALVLLLSTATYHAVERPSQLLAGYITRYLAKQETMQ</sequence>
<evidence type="ECO:0000256" key="1">
    <source>
        <dbReference type="SAM" id="Phobius"/>
    </source>
</evidence>
<dbReference type="EMBL" id="JAGDFL010001185">
    <property type="protein sequence ID" value="KAG7377282.1"/>
    <property type="molecule type" value="Genomic_DNA"/>
</dbReference>
<protein>
    <recommendedName>
        <fullName evidence="2">Acyltransferase 3 domain-containing protein</fullName>
    </recommendedName>
</protein>
<evidence type="ECO:0000313" key="3">
    <source>
        <dbReference type="EMBL" id="KAG7377282.1"/>
    </source>
</evidence>
<dbReference type="GO" id="GO:0016747">
    <property type="term" value="F:acyltransferase activity, transferring groups other than amino-acyl groups"/>
    <property type="evidence" value="ECO:0007669"/>
    <property type="project" value="InterPro"/>
</dbReference>
<evidence type="ECO:0000259" key="2">
    <source>
        <dbReference type="Pfam" id="PF01757"/>
    </source>
</evidence>
<feature type="transmembrane region" description="Helical" evidence="1">
    <location>
        <begin position="233"/>
        <end position="252"/>
    </location>
</feature>
<keyword evidence="1" id="KW-0812">Transmembrane</keyword>
<feature type="domain" description="Acyltransferase 3" evidence="2">
    <location>
        <begin position="48"/>
        <end position="360"/>
    </location>
</feature>
<dbReference type="Pfam" id="PF01757">
    <property type="entry name" value="Acyl_transf_3"/>
    <property type="match status" value="1"/>
</dbReference>
<dbReference type="OrthoDB" id="207378at2759"/>
<evidence type="ECO:0000313" key="4">
    <source>
        <dbReference type="Proteomes" id="UP000693981"/>
    </source>
</evidence>
<gene>
    <name evidence="3" type="ORF">PHYBOEH_000957</name>
</gene>
<feature type="transmembrane region" description="Helical" evidence="1">
    <location>
        <begin position="303"/>
        <end position="322"/>
    </location>
</feature>
<dbReference type="PANTHER" id="PTHR23028">
    <property type="entry name" value="ACETYLTRANSFERASE"/>
    <property type="match status" value="1"/>
</dbReference>
<keyword evidence="4" id="KW-1185">Reference proteome</keyword>
<feature type="transmembrane region" description="Helical" evidence="1">
    <location>
        <begin position="201"/>
        <end position="221"/>
    </location>
</feature>
<feature type="transmembrane region" description="Helical" evidence="1">
    <location>
        <begin position="124"/>
        <end position="142"/>
    </location>
</feature>
<proteinExistence type="predicted"/>
<dbReference type="GO" id="GO:0016020">
    <property type="term" value="C:membrane"/>
    <property type="evidence" value="ECO:0007669"/>
    <property type="project" value="TreeGrafter"/>
</dbReference>
<keyword evidence="1" id="KW-0472">Membrane</keyword>
<name>A0A8T1V7N1_9STRA</name>
<reference evidence="3" key="1">
    <citation type="submission" date="2021-02" db="EMBL/GenBank/DDBJ databases">
        <authorList>
            <person name="Palmer J.M."/>
        </authorList>
    </citation>
    <scope>NUCLEOTIDE SEQUENCE</scope>
    <source>
        <strain evidence="3">SCRP23</strain>
    </source>
</reference>
<dbReference type="GO" id="GO:0000271">
    <property type="term" value="P:polysaccharide biosynthetic process"/>
    <property type="evidence" value="ECO:0007669"/>
    <property type="project" value="TreeGrafter"/>
</dbReference>
<accession>A0A8T1V7N1</accession>
<keyword evidence="1" id="KW-1133">Transmembrane helix</keyword>
<dbReference type="PANTHER" id="PTHR23028:SF53">
    <property type="entry name" value="ACYL_TRANSF_3 DOMAIN-CONTAINING PROTEIN"/>
    <property type="match status" value="1"/>
</dbReference>
<organism evidence="3 4">
    <name type="scientific">Phytophthora boehmeriae</name>
    <dbReference type="NCBI Taxonomy" id="109152"/>
    <lineage>
        <taxon>Eukaryota</taxon>
        <taxon>Sar</taxon>
        <taxon>Stramenopiles</taxon>
        <taxon>Oomycota</taxon>
        <taxon>Peronosporomycetes</taxon>
        <taxon>Peronosporales</taxon>
        <taxon>Peronosporaceae</taxon>
        <taxon>Phytophthora</taxon>
    </lineage>
</organism>
<dbReference type="InterPro" id="IPR002656">
    <property type="entry name" value="Acyl_transf_3_dom"/>
</dbReference>
<feature type="transmembrane region" description="Helical" evidence="1">
    <location>
        <begin position="82"/>
        <end position="103"/>
    </location>
</feature>
<feature type="transmembrane region" description="Helical" evidence="1">
    <location>
        <begin position="273"/>
        <end position="291"/>
    </location>
</feature>
<dbReference type="Proteomes" id="UP000693981">
    <property type="component" value="Unassembled WGS sequence"/>
</dbReference>
<dbReference type="InterPro" id="IPR050879">
    <property type="entry name" value="Acyltransferase_3"/>
</dbReference>